<gene>
    <name evidence="2" type="ORF">DS745_05010</name>
</gene>
<comment type="caution">
    <text evidence="2">The sequence shown here is derived from an EMBL/GenBank/DDBJ whole genome shotgun (WGS) entry which is preliminary data.</text>
</comment>
<feature type="domain" description="Copper amine oxidase-like N-terminal" evidence="1">
    <location>
        <begin position="15"/>
        <end position="121"/>
    </location>
</feature>
<reference evidence="2 3" key="1">
    <citation type="journal article" date="2019" name="Int. J. Syst. Evol. Microbiol.">
        <title>Anaerobacillus alkaliphilus sp. nov., a novel alkaliphilic and moderately halophilic bacterium.</title>
        <authorList>
            <person name="Borsodi A.K."/>
            <person name="Aszalos J.M."/>
            <person name="Bihari P."/>
            <person name="Nagy I."/>
            <person name="Schumann P."/>
            <person name="Sproer C."/>
            <person name="Kovacs A.L."/>
            <person name="Boka K."/>
            <person name="Dobosy P."/>
            <person name="Ovari M."/>
            <person name="Szili-Kovacs T."/>
            <person name="Toth E."/>
        </authorList>
    </citation>
    <scope>NUCLEOTIDE SEQUENCE [LARGE SCALE GENOMIC DNA]</scope>
    <source>
        <strain evidence="2 3">B16-10</strain>
    </source>
</reference>
<organism evidence="2 3">
    <name type="scientific">Anaerobacillus alkaliphilus</name>
    <dbReference type="NCBI Taxonomy" id="1548597"/>
    <lineage>
        <taxon>Bacteria</taxon>
        <taxon>Bacillati</taxon>
        <taxon>Bacillota</taxon>
        <taxon>Bacilli</taxon>
        <taxon>Bacillales</taxon>
        <taxon>Bacillaceae</taxon>
        <taxon>Anaerobacillus</taxon>
    </lineage>
</organism>
<dbReference type="EMBL" id="QOUX01000020">
    <property type="protein sequence ID" value="RXJ02965.1"/>
    <property type="molecule type" value="Genomic_DNA"/>
</dbReference>
<dbReference type="Proteomes" id="UP000290649">
    <property type="component" value="Unassembled WGS sequence"/>
</dbReference>
<dbReference type="OrthoDB" id="2503396at2"/>
<dbReference type="SUPFAM" id="SSF55383">
    <property type="entry name" value="Copper amine oxidase, domain N"/>
    <property type="match status" value="1"/>
</dbReference>
<keyword evidence="3" id="KW-1185">Reference proteome</keyword>
<evidence type="ECO:0000313" key="2">
    <source>
        <dbReference type="EMBL" id="RXJ02965.1"/>
    </source>
</evidence>
<evidence type="ECO:0000259" key="1">
    <source>
        <dbReference type="Pfam" id="PF07833"/>
    </source>
</evidence>
<proteinExistence type="predicted"/>
<name>A0A4Q0VYK7_9BACI</name>
<dbReference type="AlphaFoldDB" id="A0A4Q0VYK7"/>
<dbReference type="InterPro" id="IPR036582">
    <property type="entry name" value="Mao_N_sf"/>
</dbReference>
<dbReference type="Pfam" id="PF07833">
    <property type="entry name" value="Cu_amine_oxidN1"/>
    <property type="match status" value="1"/>
</dbReference>
<accession>A0A4Q0VYK7</accession>
<sequence>MANPVAANERVSVFIDRQQLYFDQDPIIENGRTLVPMRHVFEKLGATIHWNASTNTITAKKHRITVVLKVNSNQAIINGEAVRLDVPAKIVNGRTLVPLRFVTQALGGKVEWDGNAQNVYITTVKSDIDVILNTIFQIEMSTLRILHKEMESELFHGAKKPFSSIEPKLTNYYTDSYIQEYWKPFYESSHFSEWYTHTGYLFNFLINEPFLSETLNFEYRKDQSEIMFRFRDDPRVNEGPMGVTIKNHEYILLNIENGWRVDRIY</sequence>
<dbReference type="Gene3D" id="3.30.457.10">
    <property type="entry name" value="Copper amine oxidase-like, N-terminal domain"/>
    <property type="match status" value="1"/>
</dbReference>
<dbReference type="InterPro" id="IPR012854">
    <property type="entry name" value="Cu_amine_oxidase-like_N"/>
</dbReference>
<protein>
    <submittedName>
        <fullName evidence="2">Copper amine oxidase N-terminal domain-containing protein</fullName>
    </submittedName>
</protein>
<evidence type="ECO:0000313" key="3">
    <source>
        <dbReference type="Proteomes" id="UP000290649"/>
    </source>
</evidence>